<evidence type="ECO:0000256" key="4">
    <source>
        <dbReference type="ARBA" id="ARBA00022723"/>
    </source>
</evidence>
<evidence type="ECO:0000313" key="11">
    <source>
        <dbReference type="EMBL" id="KAJ3577410.1"/>
    </source>
</evidence>
<keyword evidence="10" id="KW-0472">Membrane</keyword>
<evidence type="ECO:0000256" key="1">
    <source>
        <dbReference type="ARBA" id="ARBA00001971"/>
    </source>
</evidence>
<keyword evidence="6 8" id="KW-0408">Iron</keyword>
<dbReference type="Proteomes" id="UP001148614">
    <property type="component" value="Unassembled WGS sequence"/>
</dbReference>
<dbReference type="InterPro" id="IPR002401">
    <property type="entry name" value="Cyt_P450_E_grp-I"/>
</dbReference>
<sequence>MALLDSIIKSGEGRDNTKWSLILTSILLLSIVALVQKCSTIIYNLYFHPLSKIPGPRLWIAFPILRKYHMVRGNADFKIRDLHAKYGEVMRLSPNEVLFLNPQAWKDIYGHGHAELPKFYPEGAHMHPKNVIASNAQDHFRLRRAMLPAFSDKALTQQEPLIRGYVDLLIKRLREVSETEECTNMVRWYNFTTFDLIADLTFGESLHGLETGESNAWLDNIGKIMIIAPVFVLISASKVFGKIIMFFFEPVMTKAKKSHLAKVEDMARNRLTARKQPDRGDFMDFFLRSRGQAHQLTDEEVIVNSDLLMVAGSETTATLLSGTTYWLLKTPHALQRATREVREAFNSDDEMTFLETRSRLPYLLACLEEGLRLFPPAPLALCRRVPGDSPMTVCGLPMPPNTVVGVHHLSAYSSELNFHRASEFLPERWLPEAATDPKSPFYNDRREAHRPFSLGPRDCIGRNLAYHEMRLIMAKVLFNFDLRLHPSCNEWYRQRIFALWEKPPLMVYLTERTRK</sequence>
<dbReference type="PROSITE" id="PS00086">
    <property type="entry name" value="CYTOCHROME_P450"/>
    <property type="match status" value="1"/>
</dbReference>
<dbReference type="InterPro" id="IPR050121">
    <property type="entry name" value="Cytochrome_P450_monoxygenase"/>
</dbReference>
<keyword evidence="12" id="KW-1185">Reference proteome</keyword>
<gene>
    <name evidence="11" type="ORF">NPX13_g3158</name>
</gene>
<dbReference type="GO" id="GO:0004497">
    <property type="term" value="F:monooxygenase activity"/>
    <property type="evidence" value="ECO:0007669"/>
    <property type="project" value="UniProtKB-KW"/>
</dbReference>
<accession>A0A9W8NIA0</accession>
<keyword evidence="10" id="KW-1133">Transmembrane helix</keyword>
<keyword evidence="5 9" id="KW-0560">Oxidoreductase</keyword>
<evidence type="ECO:0008006" key="13">
    <source>
        <dbReference type="Google" id="ProtNLM"/>
    </source>
</evidence>
<evidence type="ECO:0000313" key="12">
    <source>
        <dbReference type="Proteomes" id="UP001148614"/>
    </source>
</evidence>
<dbReference type="PRINTS" id="PR00463">
    <property type="entry name" value="EP450I"/>
</dbReference>
<evidence type="ECO:0000256" key="9">
    <source>
        <dbReference type="RuleBase" id="RU000461"/>
    </source>
</evidence>
<evidence type="ECO:0000256" key="3">
    <source>
        <dbReference type="ARBA" id="ARBA00022617"/>
    </source>
</evidence>
<dbReference type="InterPro" id="IPR001128">
    <property type="entry name" value="Cyt_P450"/>
</dbReference>
<dbReference type="InterPro" id="IPR036396">
    <property type="entry name" value="Cyt_P450_sf"/>
</dbReference>
<protein>
    <recommendedName>
        <fullName evidence="13">Cytochrome P450 monooxygenase</fullName>
    </recommendedName>
</protein>
<dbReference type="AlphaFoldDB" id="A0A9W8NIA0"/>
<keyword evidence="3 8" id="KW-0349">Heme</keyword>
<reference evidence="11" key="1">
    <citation type="submission" date="2022-07" db="EMBL/GenBank/DDBJ databases">
        <title>Genome Sequence of Xylaria arbuscula.</title>
        <authorList>
            <person name="Buettner E."/>
        </authorList>
    </citation>
    <scope>NUCLEOTIDE SEQUENCE</scope>
    <source>
        <strain evidence="11">VT107</strain>
    </source>
</reference>
<comment type="similarity">
    <text evidence="2 9">Belongs to the cytochrome P450 family.</text>
</comment>
<dbReference type="SUPFAM" id="SSF48264">
    <property type="entry name" value="Cytochrome P450"/>
    <property type="match status" value="1"/>
</dbReference>
<organism evidence="11 12">
    <name type="scientific">Xylaria arbuscula</name>
    <dbReference type="NCBI Taxonomy" id="114810"/>
    <lineage>
        <taxon>Eukaryota</taxon>
        <taxon>Fungi</taxon>
        <taxon>Dikarya</taxon>
        <taxon>Ascomycota</taxon>
        <taxon>Pezizomycotina</taxon>
        <taxon>Sordariomycetes</taxon>
        <taxon>Xylariomycetidae</taxon>
        <taxon>Xylariales</taxon>
        <taxon>Xylariaceae</taxon>
        <taxon>Xylaria</taxon>
    </lineage>
</organism>
<dbReference type="Pfam" id="PF00067">
    <property type="entry name" value="p450"/>
    <property type="match status" value="1"/>
</dbReference>
<dbReference type="PRINTS" id="PR00385">
    <property type="entry name" value="P450"/>
</dbReference>
<dbReference type="GO" id="GO:0016705">
    <property type="term" value="F:oxidoreductase activity, acting on paired donors, with incorporation or reduction of molecular oxygen"/>
    <property type="evidence" value="ECO:0007669"/>
    <property type="project" value="InterPro"/>
</dbReference>
<evidence type="ECO:0000256" key="7">
    <source>
        <dbReference type="ARBA" id="ARBA00023033"/>
    </source>
</evidence>
<dbReference type="InterPro" id="IPR017972">
    <property type="entry name" value="Cyt_P450_CS"/>
</dbReference>
<name>A0A9W8NIA0_9PEZI</name>
<evidence type="ECO:0000256" key="6">
    <source>
        <dbReference type="ARBA" id="ARBA00023004"/>
    </source>
</evidence>
<evidence type="ECO:0000256" key="5">
    <source>
        <dbReference type="ARBA" id="ARBA00023002"/>
    </source>
</evidence>
<dbReference type="PANTHER" id="PTHR24305">
    <property type="entry name" value="CYTOCHROME P450"/>
    <property type="match status" value="1"/>
</dbReference>
<keyword evidence="10" id="KW-0812">Transmembrane</keyword>
<dbReference type="Gene3D" id="1.10.630.10">
    <property type="entry name" value="Cytochrome P450"/>
    <property type="match status" value="1"/>
</dbReference>
<evidence type="ECO:0000256" key="10">
    <source>
        <dbReference type="SAM" id="Phobius"/>
    </source>
</evidence>
<comment type="caution">
    <text evidence="11">The sequence shown here is derived from an EMBL/GenBank/DDBJ whole genome shotgun (WGS) entry which is preliminary data.</text>
</comment>
<proteinExistence type="inferred from homology"/>
<dbReference type="VEuPathDB" id="FungiDB:F4678DRAFT_195030"/>
<comment type="cofactor">
    <cofactor evidence="1 8">
        <name>heme</name>
        <dbReference type="ChEBI" id="CHEBI:30413"/>
    </cofactor>
</comment>
<evidence type="ECO:0000256" key="2">
    <source>
        <dbReference type="ARBA" id="ARBA00010617"/>
    </source>
</evidence>
<keyword evidence="7 9" id="KW-0503">Monooxygenase</keyword>
<dbReference type="GO" id="GO:0005506">
    <property type="term" value="F:iron ion binding"/>
    <property type="evidence" value="ECO:0007669"/>
    <property type="project" value="InterPro"/>
</dbReference>
<dbReference type="CDD" id="cd11058">
    <property type="entry name" value="CYP60B-like"/>
    <property type="match status" value="1"/>
</dbReference>
<dbReference type="GO" id="GO:0020037">
    <property type="term" value="F:heme binding"/>
    <property type="evidence" value="ECO:0007669"/>
    <property type="project" value="InterPro"/>
</dbReference>
<evidence type="ECO:0000256" key="8">
    <source>
        <dbReference type="PIRSR" id="PIRSR602401-1"/>
    </source>
</evidence>
<feature type="transmembrane region" description="Helical" evidence="10">
    <location>
        <begin position="21"/>
        <end position="46"/>
    </location>
</feature>
<dbReference type="PANTHER" id="PTHR24305:SF230">
    <property type="entry name" value="P450, PUTATIVE (EUROFUNG)-RELATED"/>
    <property type="match status" value="1"/>
</dbReference>
<dbReference type="EMBL" id="JANPWZ010000375">
    <property type="protein sequence ID" value="KAJ3577410.1"/>
    <property type="molecule type" value="Genomic_DNA"/>
</dbReference>
<feature type="binding site" description="axial binding residue" evidence="8">
    <location>
        <position position="459"/>
    </location>
    <ligand>
        <name>heme</name>
        <dbReference type="ChEBI" id="CHEBI:30413"/>
    </ligand>
    <ligandPart>
        <name>Fe</name>
        <dbReference type="ChEBI" id="CHEBI:18248"/>
    </ligandPart>
</feature>
<keyword evidence="4 8" id="KW-0479">Metal-binding</keyword>